<dbReference type="Pfam" id="PF24883">
    <property type="entry name" value="NPHP3_N"/>
    <property type="match status" value="1"/>
</dbReference>
<comment type="caution">
    <text evidence="5">The sequence shown here is derived from an EMBL/GenBank/DDBJ whole genome shotgun (WGS) entry which is preliminary data.</text>
</comment>
<dbReference type="InterPro" id="IPR002110">
    <property type="entry name" value="Ankyrin_rpt"/>
</dbReference>
<keyword evidence="1" id="KW-0677">Repeat</keyword>
<dbReference type="Gene3D" id="3.40.50.1580">
    <property type="entry name" value="Nucleoside phosphorylase domain"/>
    <property type="match status" value="1"/>
</dbReference>
<protein>
    <recommendedName>
        <fullName evidence="4">Nephrocystin 3-like N-terminal domain-containing protein</fullName>
    </recommendedName>
</protein>
<dbReference type="Pfam" id="PF12796">
    <property type="entry name" value="Ank_2"/>
    <property type="match status" value="2"/>
</dbReference>
<evidence type="ECO:0000313" key="6">
    <source>
        <dbReference type="Proteomes" id="UP001610446"/>
    </source>
</evidence>
<dbReference type="Gene3D" id="1.25.40.20">
    <property type="entry name" value="Ankyrin repeat-containing domain"/>
    <property type="match status" value="2"/>
</dbReference>
<sequence length="1208" mass="135328">MGWELIERLELPFFPRSRAARRKHGDEKEHNDCRPDDRSGTPADSLVHSYGRGNSGYGAYRIGIICALEFEMSAVRFMLEEEHPDLPSAPGDPNIYVLGELSGHHVAIACLPGNQGKGAAAIVATNMSRTFPALELRLLVGIGGGVPSDKNDIRLGDVVIGIPQALHAGVIQYDLGKDMDDAFVLKGYLAPAPSLLRSAVVRMQSNLRINANRIHENLELMLRKGEGLSSYRRPSQDTDILFNTDSIHISGKYTCAECDVRGVVPRSLRKCSDPHIHYGLIASGDRVIRSARKRNSLRELGDVLCFEMEAAGILTEYSCLVVRGISDYADSHKSDAWQHYAAAAAAGCTKEILSHLSPGLGPYQGILIGLPGEGVPSTGLTIAEKQTILAAFRFDQIEDRMSNLRGSHARTCEWLLTARKYLQWLADTELPNHHGLLWIKGKPGAGKSTLMHYALENIGATLKNTVTLHFFFNARGTTLEKSTVGMYRSLLWQLFKQHDELLSKFALPEMMTGGNHKEMERRMELLHQTLQQTVQSVWRLKKVFTQSIQILKQSSFVCFIDALDECPEPQIRDMLQFFDNLVQHAVENGIRFRVLFSSRHYPHISIKSGLEMVLEAQDGHRQDITNYLDSELRIGGSSLATQIKREVQKKAAGIFMWVVLVVQILNKDYDRGRVHLLSQNLQGIPTDLNQLFRGILDNQLEHRDELLFCIQLIMFAARPLKPRELHCALLFNLDSATMEELHWQDIQDDTIQRFILDSSRGLAEVTVSHIPTVQFIHESVRDFFFSENGLSGIWPELRKNPSGCSHERLKKLCLYYMTIAASQLRDMEDSPDSADLSITYAQVMKKFPFLSYAVHNVLWHADMAAGAGITQESFILDFPVQRRNWLNAMSHGFRNHSRGPSLQYILVTQDLPNLIDACPPHSWVKPEIERLPGPLFDALACSRDSVLQAIVRNYAKGQTPGSPIYHKCSKYSPERSGIPWVSSGRGRGLLSYVAEHGFRELFLILLETENLSPDEMDWNRRRPLSWAAQMGHKAMVQLLLEDPRVDPNHADCHRRTALLMAANHGKTGVVKLLIADSRVRSTLGGKPGRRALLHAVRNGHEDIVSLLLASGAMPQAQRLLQQAAGNNQTTFVKSLLADGSLDPNFADPQRRTALCYAARNRASDVVLLLLADPRVQPNLADEHGRTALDYAIQKDYKHIVAMLNQEPQ</sequence>
<feature type="compositionally biased region" description="Basic and acidic residues" evidence="3">
    <location>
        <begin position="24"/>
        <end position="39"/>
    </location>
</feature>
<reference evidence="5 6" key="1">
    <citation type="submission" date="2024-07" db="EMBL/GenBank/DDBJ databases">
        <title>Section-level genome sequencing and comparative genomics of Aspergillus sections Usti and Cavernicolus.</title>
        <authorList>
            <consortium name="Lawrence Berkeley National Laboratory"/>
            <person name="Nybo J.L."/>
            <person name="Vesth T.C."/>
            <person name="Theobald S."/>
            <person name="Frisvad J.C."/>
            <person name="Larsen T.O."/>
            <person name="Kjaerboelling I."/>
            <person name="Rothschild-Mancinelli K."/>
            <person name="Lyhne E.K."/>
            <person name="Kogle M.E."/>
            <person name="Barry K."/>
            <person name="Clum A."/>
            <person name="Na H."/>
            <person name="Ledsgaard L."/>
            <person name="Lin J."/>
            <person name="Lipzen A."/>
            <person name="Kuo A."/>
            <person name="Riley R."/>
            <person name="Mondo S."/>
            <person name="Labutti K."/>
            <person name="Haridas S."/>
            <person name="Pangalinan J."/>
            <person name="Salamov A.A."/>
            <person name="Simmons B.A."/>
            <person name="Magnuson J.K."/>
            <person name="Chen J."/>
            <person name="Drula E."/>
            <person name="Henrissat B."/>
            <person name="Wiebenga A."/>
            <person name="Lubbers R.J."/>
            <person name="Gomes A.C."/>
            <person name="Makela M.R."/>
            <person name="Stajich J."/>
            <person name="Grigoriev I.V."/>
            <person name="Mortensen U.H."/>
            <person name="De Vries R.P."/>
            <person name="Baker S.E."/>
            <person name="Andersen M.R."/>
        </authorList>
    </citation>
    <scope>NUCLEOTIDE SEQUENCE [LARGE SCALE GENOMIC DNA]</scope>
    <source>
        <strain evidence="5 6">CBS 123904</strain>
    </source>
</reference>
<feature type="region of interest" description="Disordered" evidence="3">
    <location>
        <begin position="20"/>
        <end position="46"/>
    </location>
</feature>
<dbReference type="SUPFAM" id="SSF52540">
    <property type="entry name" value="P-loop containing nucleoside triphosphate hydrolases"/>
    <property type="match status" value="1"/>
</dbReference>
<evidence type="ECO:0000256" key="3">
    <source>
        <dbReference type="SAM" id="MobiDB-lite"/>
    </source>
</evidence>
<dbReference type="PROSITE" id="PS50297">
    <property type="entry name" value="ANK_REP_REGION"/>
    <property type="match status" value="1"/>
</dbReference>
<organism evidence="5 6">
    <name type="scientific">Aspergillus pseudoustus</name>
    <dbReference type="NCBI Taxonomy" id="1810923"/>
    <lineage>
        <taxon>Eukaryota</taxon>
        <taxon>Fungi</taxon>
        <taxon>Dikarya</taxon>
        <taxon>Ascomycota</taxon>
        <taxon>Pezizomycotina</taxon>
        <taxon>Eurotiomycetes</taxon>
        <taxon>Eurotiomycetidae</taxon>
        <taxon>Eurotiales</taxon>
        <taxon>Aspergillaceae</taxon>
        <taxon>Aspergillus</taxon>
        <taxon>Aspergillus subgen. Nidulantes</taxon>
    </lineage>
</organism>
<dbReference type="EMBL" id="JBFXLU010000095">
    <property type="protein sequence ID" value="KAL2842895.1"/>
    <property type="molecule type" value="Genomic_DNA"/>
</dbReference>
<dbReference type="Gene3D" id="3.40.50.300">
    <property type="entry name" value="P-loop containing nucleotide triphosphate hydrolases"/>
    <property type="match status" value="1"/>
</dbReference>
<accession>A0ABR4JS81</accession>
<evidence type="ECO:0000256" key="1">
    <source>
        <dbReference type="ARBA" id="ARBA00022737"/>
    </source>
</evidence>
<keyword evidence="2" id="KW-0040">ANK repeat</keyword>
<dbReference type="SUPFAM" id="SSF48403">
    <property type="entry name" value="Ankyrin repeat"/>
    <property type="match status" value="1"/>
</dbReference>
<dbReference type="PANTHER" id="PTHR46082:SF11">
    <property type="entry name" value="AAA+ ATPASE DOMAIN-CONTAINING PROTEIN-RELATED"/>
    <property type="match status" value="1"/>
</dbReference>
<dbReference type="PROSITE" id="PS50088">
    <property type="entry name" value="ANK_REPEAT"/>
    <property type="match status" value="1"/>
</dbReference>
<dbReference type="InterPro" id="IPR035994">
    <property type="entry name" value="Nucleoside_phosphorylase_sf"/>
</dbReference>
<name>A0ABR4JS81_9EURO</name>
<keyword evidence="6" id="KW-1185">Reference proteome</keyword>
<dbReference type="InterPro" id="IPR027417">
    <property type="entry name" value="P-loop_NTPase"/>
</dbReference>
<feature type="domain" description="Nephrocystin 3-like N-terminal" evidence="4">
    <location>
        <begin position="411"/>
        <end position="599"/>
    </location>
</feature>
<dbReference type="SMART" id="SM00248">
    <property type="entry name" value="ANK"/>
    <property type="match status" value="7"/>
</dbReference>
<dbReference type="Proteomes" id="UP001610446">
    <property type="component" value="Unassembled WGS sequence"/>
</dbReference>
<feature type="repeat" description="ANK" evidence="2">
    <location>
        <begin position="1087"/>
        <end position="1112"/>
    </location>
</feature>
<dbReference type="InterPro" id="IPR053137">
    <property type="entry name" value="NLR-like"/>
</dbReference>
<evidence type="ECO:0000259" key="4">
    <source>
        <dbReference type="Pfam" id="PF24883"/>
    </source>
</evidence>
<dbReference type="InterPro" id="IPR036770">
    <property type="entry name" value="Ankyrin_rpt-contain_sf"/>
</dbReference>
<evidence type="ECO:0000256" key="2">
    <source>
        <dbReference type="PROSITE-ProRule" id="PRU00023"/>
    </source>
</evidence>
<dbReference type="PANTHER" id="PTHR46082">
    <property type="entry name" value="ATP/GTP-BINDING PROTEIN-RELATED"/>
    <property type="match status" value="1"/>
</dbReference>
<dbReference type="InterPro" id="IPR056884">
    <property type="entry name" value="NPHP3-like_N"/>
</dbReference>
<evidence type="ECO:0000313" key="5">
    <source>
        <dbReference type="EMBL" id="KAL2842895.1"/>
    </source>
</evidence>
<proteinExistence type="predicted"/>
<dbReference type="SUPFAM" id="SSF53167">
    <property type="entry name" value="Purine and uridine phosphorylases"/>
    <property type="match status" value="1"/>
</dbReference>
<gene>
    <name evidence="5" type="ORF">BJY01DRAFT_248850</name>
</gene>